<dbReference type="EMBL" id="JAQBIE010000024">
    <property type="protein sequence ID" value="MDB6179000.1"/>
    <property type="molecule type" value="Genomic_DNA"/>
</dbReference>
<proteinExistence type="predicted"/>
<reference evidence="1" key="1">
    <citation type="submission" date="2022-12" db="EMBL/GenBank/DDBJ databases">
        <title>Paracoccus onchidii sp. nov., isolated from a marine invertebrate from the South China Sea.</title>
        <authorList>
            <person name="Xu S."/>
            <person name="Liu Z."/>
            <person name="Xu Y."/>
        </authorList>
    </citation>
    <scope>NUCLEOTIDE SEQUENCE</scope>
    <source>
        <strain evidence="1">Z330</strain>
    </source>
</reference>
<keyword evidence="2" id="KW-1185">Reference proteome</keyword>
<comment type="caution">
    <text evidence="1">The sequence shown here is derived from an EMBL/GenBank/DDBJ whole genome shotgun (WGS) entry which is preliminary data.</text>
</comment>
<dbReference type="RefSeq" id="WP_271890116.1">
    <property type="nucleotide sequence ID" value="NZ_JAQBIE010000024.1"/>
</dbReference>
<sequence>MAIKKSNFTGGNGRLQLHSPYVAKVPAVAIIEHTFTEAVGAADILELAYLPPYCRILEAELLTVGTAAVTFDVGLMSGPVGSNDPARTCGAELFDSVTPTTQENAELADLVAISKAQEARSIGVVPSGTVAAAAGTKLYLRLTYAVND</sequence>
<evidence type="ECO:0000313" key="2">
    <source>
        <dbReference type="Proteomes" id="UP001165641"/>
    </source>
</evidence>
<protein>
    <submittedName>
        <fullName evidence="1">Uncharacterized protein</fullName>
    </submittedName>
</protein>
<organism evidence="1 2">
    <name type="scientific">Paracoccus onchidii</name>
    <dbReference type="NCBI Taxonomy" id="3017813"/>
    <lineage>
        <taxon>Bacteria</taxon>
        <taxon>Pseudomonadati</taxon>
        <taxon>Pseudomonadota</taxon>
        <taxon>Alphaproteobacteria</taxon>
        <taxon>Rhodobacterales</taxon>
        <taxon>Paracoccaceae</taxon>
        <taxon>Paracoccus</taxon>
    </lineage>
</organism>
<dbReference type="Proteomes" id="UP001165641">
    <property type="component" value="Unassembled WGS sequence"/>
</dbReference>
<gene>
    <name evidence="1" type="ORF">PAF17_16025</name>
</gene>
<name>A0ABT4ZI32_9RHOB</name>
<accession>A0ABT4ZI32</accession>
<evidence type="ECO:0000313" key="1">
    <source>
        <dbReference type="EMBL" id="MDB6179000.1"/>
    </source>
</evidence>